<protein>
    <recommendedName>
        <fullName evidence="3">Knr4/Smi1-like domain-containing protein</fullName>
    </recommendedName>
</protein>
<evidence type="ECO:0008006" key="3">
    <source>
        <dbReference type="Google" id="ProtNLM"/>
    </source>
</evidence>
<evidence type="ECO:0000313" key="2">
    <source>
        <dbReference type="Proteomes" id="UP001583172"/>
    </source>
</evidence>
<sequence length="287" mass="33381">MPYLRDVSYSLEETVAAVSDYFDFLVKLYLPESLILRPPEGGWPEVNSERVQGLGKSDEVIKLLRHLPYINENPSDLSGIDGGPSGCKFYNWLRRFRDLDRPDADPTTVFESAKTMTEPIEEEFVVPPHVVGLLSTKDDLFLLDTQLGIIYWYECPGSIQASPTREPVWDNPDEDPLDEREGEHWRCFPAWAVQDFFELLKDHFREQRTVPVSPITVYDLDNFRWSSKVKDEVMPLVKATFREHGWPDLDRYRKEECLQAVRRIMEQHLGEQHCGGYWPDWLAEGNS</sequence>
<dbReference type="EMBL" id="JAZGSY010000073">
    <property type="protein sequence ID" value="KAL1841512.1"/>
    <property type="molecule type" value="Genomic_DNA"/>
</dbReference>
<gene>
    <name evidence="1" type="ORF">VTJ49DRAFT_7003</name>
</gene>
<dbReference type="Proteomes" id="UP001583172">
    <property type="component" value="Unassembled WGS sequence"/>
</dbReference>
<proteinExistence type="predicted"/>
<organism evidence="1 2">
    <name type="scientific">Humicola insolens</name>
    <name type="common">Soft-rot fungus</name>
    <dbReference type="NCBI Taxonomy" id="85995"/>
    <lineage>
        <taxon>Eukaryota</taxon>
        <taxon>Fungi</taxon>
        <taxon>Dikarya</taxon>
        <taxon>Ascomycota</taxon>
        <taxon>Pezizomycotina</taxon>
        <taxon>Sordariomycetes</taxon>
        <taxon>Sordariomycetidae</taxon>
        <taxon>Sordariales</taxon>
        <taxon>Chaetomiaceae</taxon>
        <taxon>Mycothermus</taxon>
    </lineage>
</organism>
<name>A0ABR3VI57_HUMIN</name>
<accession>A0ABR3VI57</accession>
<reference evidence="1 2" key="1">
    <citation type="journal article" date="2024" name="Commun. Biol.">
        <title>Comparative genomic analysis of thermophilic fungi reveals convergent evolutionary adaptations and gene losses.</title>
        <authorList>
            <person name="Steindorff A.S."/>
            <person name="Aguilar-Pontes M.V."/>
            <person name="Robinson A.J."/>
            <person name="Andreopoulos B."/>
            <person name="LaButti K."/>
            <person name="Kuo A."/>
            <person name="Mondo S."/>
            <person name="Riley R."/>
            <person name="Otillar R."/>
            <person name="Haridas S."/>
            <person name="Lipzen A."/>
            <person name="Grimwood J."/>
            <person name="Schmutz J."/>
            <person name="Clum A."/>
            <person name="Reid I.D."/>
            <person name="Moisan M.C."/>
            <person name="Butler G."/>
            <person name="Nguyen T.T.M."/>
            <person name="Dewar K."/>
            <person name="Conant G."/>
            <person name="Drula E."/>
            <person name="Henrissat B."/>
            <person name="Hansel C."/>
            <person name="Singer S."/>
            <person name="Hutchinson M.I."/>
            <person name="de Vries R.P."/>
            <person name="Natvig D.O."/>
            <person name="Powell A.J."/>
            <person name="Tsang A."/>
            <person name="Grigoriev I.V."/>
        </authorList>
    </citation>
    <scope>NUCLEOTIDE SEQUENCE [LARGE SCALE GENOMIC DNA]</scope>
    <source>
        <strain evidence="1 2">CBS 620.91</strain>
    </source>
</reference>
<evidence type="ECO:0000313" key="1">
    <source>
        <dbReference type="EMBL" id="KAL1841512.1"/>
    </source>
</evidence>
<comment type="caution">
    <text evidence="1">The sequence shown here is derived from an EMBL/GenBank/DDBJ whole genome shotgun (WGS) entry which is preliminary data.</text>
</comment>
<keyword evidence="2" id="KW-1185">Reference proteome</keyword>